<dbReference type="InterPro" id="IPR010732">
    <property type="entry name" value="T6SS_TssG-like"/>
</dbReference>
<dbReference type="EMBL" id="JAKLJA010000030">
    <property type="protein sequence ID" value="MCG5077024.1"/>
    <property type="molecule type" value="Genomic_DNA"/>
</dbReference>
<organism evidence="2 3">
    <name type="scientific">Paraburkholderia tagetis</name>
    <dbReference type="NCBI Taxonomy" id="2913261"/>
    <lineage>
        <taxon>Bacteria</taxon>
        <taxon>Pseudomonadati</taxon>
        <taxon>Pseudomonadota</taxon>
        <taxon>Betaproteobacteria</taxon>
        <taxon>Burkholderiales</taxon>
        <taxon>Burkholderiaceae</taxon>
        <taxon>Paraburkholderia</taxon>
    </lineage>
</organism>
<evidence type="ECO:0000256" key="1">
    <source>
        <dbReference type="SAM" id="MobiDB-lite"/>
    </source>
</evidence>
<dbReference type="AlphaFoldDB" id="A0A9X1RV38"/>
<dbReference type="PANTHER" id="PTHR35564:SF4">
    <property type="entry name" value="CYTOPLASMIC PROTEIN"/>
    <property type="match status" value="1"/>
</dbReference>
<gene>
    <name evidence="2" type="primary">tssG</name>
    <name evidence="2" type="ORF">L5014_27390</name>
</gene>
<dbReference type="Pfam" id="PF06996">
    <property type="entry name" value="T6SS_TssG"/>
    <property type="match status" value="1"/>
</dbReference>
<keyword evidence="3" id="KW-1185">Reference proteome</keyword>
<dbReference type="Proteomes" id="UP001139308">
    <property type="component" value="Unassembled WGS sequence"/>
</dbReference>
<dbReference type="NCBIfam" id="TIGR03347">
    <property type="entry name" value="VI_chp_1"/>
    <property type="match status" value="1"/>
</dbReference>
<reference evidence="2" key="1">
    <citation type="submission" date="2022-01" db="EMBL/GenBank/DDBJ databases">
        <title>Genome sequence and assembly of Parabukholderia sp. RG36.</title>
        <authorList>
            <person name="Chhetri G."/>
        </authorList>
    </citation>
    <scope>NUCLEOTIDE SEQUENCE</scope>
    <source>
        <strain evidence="2">RG36</strain>
    </source>
</reference>
<proteinExistence type="predicted"/>
<protein>
    <submittedName>
        <fullName evidence="2">Type VI secretion system baseplate subunit TssG</fullName>
    </submittedName>
</protein>
<comment type="caution">
    <text evidence="2">The sequence shown here is derived from an EMBL/GenBank/DDBJ whole genome shotgun (WGS) entry which is preliminary data.</text>
</comment>
<dbReference type="PANTHER" id="PTHR35564">
    <property type="match status" value="1"/>
</dbReference>
<dbReference type="RefSeq" id="WP_238466938.1">
    <property type="nucleotide sequence ID" value="NZ_JAKLJA010000030.1"/>
</dbReference>
<accession>A0A9X1RV38</accession>
<feature type="region of interest" description="Disordered" evidence="1">
    <location>
        <begin position="351"/>
        <end position="380"/>
    </location>
</feature>
<evidence type="ECO:0000313" key="3">
    <source>
        <dbReference type="Proteomes" id="UP001139308"/>
    </source>
</evidence>
<evidence type="ECO:0000313" key="2">
    <source>
        <dbReference type="EMBL" id="MCG5077024.1"/>
    </source>
</evidence>
<name>A0A9X1RV38_9BURK</name>
<sequence>MNARAYETPSWWHEVEAAPYAHDLFHLLRRLDAQAAPHPRLGRAWSPSDEPVRIGQQPSLAFAPASVASANSNAGAGDEPLPHLSIHGFGLFGPNGPLPLHLTEFARNRLRNHDDPVLCAFADLFHHRLTLLFYRAWADAQPTVSADRNGHSSFDHYVACLAHLGLASLPHGQTPSPHALYGMTGRLVRKARDAHGLQQILAAWLGMPVRVVEWVPQWITLERRDRVVLGPAAPGARLGEGAMIGAAVRDASSKFEIRVGQLTLEQFRALLPGTPTMHELAAWVRAYVGCEFAWDVRLVLANDAIVPISLGDTTPLGWGSWLGARASAPDTAQGESCADDFVYSPEHVLAAGAPRRGRPHPVADASPELSATDDPLQALT</sequence>